<organism evidence="1 2">
    <name type="scientific">Burkholderia contaminans</name>
    <dbReference type="NCBI Taxonomy" id="488447"/>
    <lineage>
        <taxon>Bacteria</taxon>
        <taxon>Pseudomonadati</taxon>
        <taxon>Pseudomonadota</taxon>
        <taxon>Betaproteobacteria</taxon>
        <taxon>Burkholderiales</taxon>
        <taxon>Burkholderiaceae</taxon>
        <taxon>Burkholderia</taxon>
        <taxon>Burkholderia cepacia complex</taxon>
    </lineage>
</organism>
<comment type="caution">
    <text evidence="1">The sequence shown here is derived from an EMBL/GenBank/DDBJ whole genome shotgun (WGS) entry which is preliminary data.</text>
</comment>
<evidence type="ECO:0000313" key="1">
    <source>
        <dbReference type="EMBL" id="MDN7565807.1"/>
    </source>
</evidence>
<evidence type="ECO:0000313" key="2">
    <source>
        <dbReference type="Proteomes" id="UP001172109"/>
    </source>
</evidence>
<sequence length="77" mass="8749">MQFAARQAGVPLRHQPVTCDGLSCRQRVERLADCIAGAVAQDNADDRTKLRRYLEQKAARPEGSHWRAYHAARHRLP</sequence>
<protein>
    <submittedName>
        <fullName evidence="1">Uncharacterized protein</fullName>
    </submittedName>
</protein>
<dbReference type="AlphaFoldDB" id="A0AAP4R1M4"/>
<dbReference type="RefSeq" id="WP_175918190.1">
    <property type="nucleotide sequence ID" value="NZ_CADEUY010000001.1"/>
</dbReference>
<dbReference type="EMBL" id="JAUJQS010000009">
    <property type="protein sequence ID" value="MDN7565807.1"/>
    <property type="molecule type" value="Genomic_DNA"/>
</dbReference>
<accession>A0AAP4R1M4</accession>
<proteinExistence type="predicted"/>
<dbReference type="Proteomes" id="UP001172109">
    <property type="component" value="Unassembled WGS sequence"/>
</dbReference>
<reference evidence="1" key="1">
    <citation type="submission" date="2023-07" db="EMBL/GenBank/DDBJ databases">
        <title>A collection of bacterial strains from the Burkholderia cepacia Research Laboratory and Repository.</title>
        <authorList>
            <person name="Lipuma J."/>
            <person name="Spilker T."/>
            <person name="Caverly L."/>
        </authorList>
    </citation>
    <scope>NUCLEOTIDE SEQUENCE</scope>
    <source>
        <strain evidence="1">AU44979</strain>
    </source>
</reference>
<name>A0AAP4R1M4_9BURK</name>
<gene>
    <name evidence="1" type="ORF">QZM56_14955</name>
</gene>